<dbReference type="Proteomes" id="UP000261680">
    <property type="component" value="Unplaced"/>
</dbReference>
<evidence type="ECO:0000313" key="2">
    <source>
        <dbReference type="Proteomes" id="UP000261680"/>
    </source>
</evidence>
<name>A0A8M1FDA6_URSMA</name>
<keyword evidence="2" id="KW-1185">Reference proteome</keyword>
<dbReference type="RefSeq" id="XP_040480220.1">
    <property type="nucleotide sequence ID" value="XM_040624286.1"/>
</dbReference>
<feature type="compositionally biased region" description="Low complexity" evidence="1">
    <location>
        <begin position="69"/>
        <end position="78"/>
    </location>
</feature>
<reference evidence="3" key="1">
    <citation type="submission" date="2025-08" db="UniProtKB">
        <authorList>
            <consortium name="RefSeq"/>
        </authorList>
    </citation>
    <scope>IDENTIFICATION</scope>
    <source>
        <tissue evidence="3">Whole blood</tissue>
    </source>
</reference>
<feature type="region of interest" description="Disordered" evidence="1">
    <location>
        <begin position="1"/>
        <end position="24"/>
    </location>
</feature>
<dbReference type="GeneID" id="103658604"/>
<evidence type="ECO:0000256" key="1">
    <source>
        <dbReference type="SAM" id="MobiDB-lite"/>
    </source>
</evidence>
<organism evidence="2 3">
    <name type="scientific">Ursus maritimus</name>
    <name type="common">Polar bear</name>
    <name type="synonym">Thalarctos maritimus</name>
    <dbReference type="NCBI Taxonomy" id="29073"/>
    <lineage>
        <taxon>Eukaryota</taxon>
        <taxon>Metazoa</taxon>
        <taxon>Chordata</taxon>
        <taxon>Craniata</taxon>
        <taxon>Vertebrata</taxon>
        <taxon>Euteleostomi</taxon>
        <taxon>Mammalia</taxon>
        <taxon>Eutheria</taxon>
        <taxon>Laurasiatheria</taxon>
        <taxon>Carnivora</taxon>
        <taxon>Caniformia</taxon>
        <taxon>Ursidae</taxon>
        <taxon>Ursus</taxon>
    </lineage>
</organism>
<feature type="compositionally biased region" description="Basic and acidic residues" evidence="1">
    <location>
        <begin position="1"/>
        <end position="21"/>
    </location>
</feature>
<evidence type="ECO:0000313" key="3">
    <source>
        <dbReference type="RefSeq" id="XP_040480220.1"/>
    </source>
</evidence>
<feature type="region of interest" description="Disordered" evidence="1">
    <location>
        <begin position="46"/>
        <end position="98"/>
    </location>
</feature>
<dbReference type="AlphaFoldDB" id="A0A8M1FDA6"/>
<accession>A0A8M1FDA6</accession>
<proteinExistence type="predicted"/>
<gene>
    <name evidence="3" type="primary">LOC103658604</name>
</gene>
<sequence>MDVDAAGRWREERGARDEARPRRQAHHVTLWAGFGASPRVAAHVRAAGQGEGERGPIGVRPADGRRRGPAAGRSGRVSPWRADGAGRPAGRLVSPSEGDVAKATRRCVTLGPRGAYGWKFEGGRAVRVGQGELSTSKVRLWNSLSAATLFCVWSQVFIHTVRDKRKTLYMLAGNVCLLMKRNRPEGCLEISALQISRLLPRWHQGHCL</sequence>
<protein>
    <submittedName>
        <fullName evidence="3">Uncharacterized protein LOC103658604</fullName>
    </submittedName>
</protein>
<dbReference type="KEGG" id="umr:103658604"/>